<feature type="domain" description="Resolvase/invertase-type recombinase catalytic" evidence="4">
    <location>
        <begin position="12"/>
        <end position="173"/>
    </location>
</feature>
<dbReference type="InterPro" id="IPR011109">
    <property type="entry name" value="DNA_bind_recombinase_dom"/>
</dbReference>
<keyword evidence="1" id="KW-0238">DNA-binding</keyword>
<dbReference type="SUPFAM" id="SSF53041">
    <property type="entry name" value="Resolvase-like"/>
    <property type="match status" value="1"/>
</dbReference>
<dbReference type="Gene3D" id="3.90.1750.20">
    <property type="entry name" value="Putative Large Serine Recombinase, Chain B, Domain 2"/>
    <property type="match status" value="1"/>
</dbReference>
<evidence type="ECO:0000259" key="4">
    <source>
        <dbReference type="PROSITE" id="PS51736"/>
    </source>
</evidence>
<dbReference type="Pfam" id="PF13408">
    <property type="entry name" value="Zn_ribbon_recom"/>
    <property type="match status" value="1"/>
</dbReference>
<keyword evidence="7" id="KW-1185">Reference proteome</keyword>
<comment type="caution">
    <text evidence="6">The sequence shown here is derived from an EMBL/GenBank/DDBJ whole genome shotgun (WGS) entry which is preliminary data.</text>
</comment>
<evidence type="ECO:0000256" key="3">
    <source>
        <dbReference type="SAM" id="Coils"/>
    </source>
</evidence>
<keyword evidence="2" id="KW-0233">DNA recombination</keyword>
<dbReference type="SMART" id="SM00857">
    <property type="entry name" value="Resolvase"/>
    <property type="match status" value="1"/>
</dbReference>
<accession>A0ABS3ZT87</accession>
<dbReference type="InterPro" id="IPR038109">
    <property type="entry name" value="DNA_bind_recomb_sf"/>
</dbReference>
<dbReference type="Pfam" id="PF00239">
    <property type="entry name" value="Resolvase"/>
    <property type="match status" value="1"/>
</dbReference>
<dbReference type="Pfam" id="PF07508">
    <property type="entry name" value="Recombinase"/>
    <property type="match status" value="1"/>
</dbReference>
<evidence type="ECO:0000313" key="7">
    <source>
        <dbReference type="Proteomes" id="UP000669317"/>
    </source>
</evidence>
<gene>
    <name evidence="6" type="ORF">JWS04_09615</name>
</gene>
<keyword evidence="3" id="KW-0175">Coiled coil</keyword>
<evidence type="ECO:0000256" key="1">
    <source>
        <dbReference type="ARBA" id="ARBA00023125"/>
    </source>
</evidence>
<dbReference type="RefSeq" id="WP_209294888.1">
    <property type="nucleotide sequence ID" value="NZ_JAGIKT010000017.1"/>
</dbReference>
<dbReference type="PANTHER" id="PTHR30461">
    <property type="entry name" value="DNA-INVERTASE FROM LAMBDOID PROPHAGE"/>
    <property type="match status" value="1"/>
</dbReference>
<sequence length="554" mass="62536">MDAPVRTEGQTKAYSYVRFSTAQQEAGASLQRQTEKAAKYAADHGLLLDTELNMTDPGVSAFRGKNARTGALGGFLAAVNKGYVPKGSYLLIENIDRLSRSDIVSAQTLFNQIILSEINIVTLTTGETYSLERLQEEPEAMFYVVLELIRANRESTRKAQLIGDAKARKKKRLIEHGLEGKPYTRQTPAWIAWSDEEKKYKLIPERADIVREMFERMDKGDGLGGIARDLNQLGVPTWGRSGRQRTADHWRTSYIRKVLTSSAPIGTFTPHTTTHDETTRARRDEPMTPVENLFPAAVDADLYWRVHRKLSTTAARGRNAKQPAKSIVSGIMFCANCGHAVTRVAKGDYVYLVCSRANMRAGACKYLAVRYDAVEQALRKDAHRLVKEAPRGKSTIALDKQIEQLQSEADGMEALSFELTELIVEERGSPEATAASRQVREVEQRLKRLQRELRELRAQRDTKTTTSVKDRLKAVERALSGNDDVAEINMALRDAIRRIVLDPEQGHLWVRWHHSEEVQDIGFITRHMDWTEFRETTAPMHALFPETTNDNQAK</sequence>
<protein>
    <submittedName>
        <fullName evidence="6">Recombinase family protein</fullName>
    </submittedName>
</protein>
<dbReference type="CDD" id="cd00338">
    <property type="entry name" value="Ser_Recombinase"/>
    <property type="match status" value="1"/>
</dbReference>
<name>A0ABS3ZT87_9BRAD</name>
<evidence type="ECO:0000313" key="6">
    <source>
        <dbReference type="EMBL" id="MBP0111340.1"/>
    </source>
</evidence>
<dbReference type="InterPro" id="IPR050639">
    <property type="entry name" value="SSR_resolvase"/>
</dbReference>
<proteinExistence type="predicted"/>
<evidence type="ECO:0000256" key="2">
    <source>
        <dbReference type="ARBA" id="ARBA00023172"/>
    </source>
</evidence>
<dbReference type="PROSITE" id="PS51736">
    <property type="entry name" value="RECOMBINASES_3"/>
    <property type="match status" value="1"/>
</dbReference>
<organism evidence="6 7">
    <name type="scientific">Bradyrhizobium vignae</name>
    <dbReference type="NCBI Taxonomy" id="1549949"/>
    <lineage>
        <taxon>Bacteria</taxon>
        <taxon>Pseudomonadati</taxon>
        <taxon>Pseudomonadota</taxon>
        <taxon>Alphaproteobacteria</taxon>
        <taxon>Hyphomicrobiales</taxon>
        <taxon>Nitrobacteraceae</taxon>
        <taxon>Bradyrhizobium</taxon>
    </lineage>
</organism>
<dbReference type="InterPro" id="IPR006119">
    <property type="entry name" value="Resolv_N"/>
</dbReference>
<dbReference type="EMBL" id="JAGIKT010000017">
    <property type="protein sequence ID" value="MBP0111340.1"/>
    <property type="molecule type" value="Genomic_DNA"/>
</dbReference>
<evidence type="ECO:0000259" key="5">
    <source>
        <dbReference type="PROSITE" id="PS51737"/>
    </source>
</evidence>
<dbReference type="InterPro" id="IPR036162">
    <property type="entry name" value="Resolvase-like_N_sf"/>
</dbReference>
<dbReference type="PANTHER" id="PTHR30461:SF2">
    <property type="entry name" value="SERINE RECOMBINASE PINE-RELATED"/>
    <property type="match status" value="1"/>
</dbReference>
<feature type="domain" description="Recombinase" evidence="5">
    <location>
        <begin position="188"/>
        <end position="317"/>
    </location>
</feature>
<dbReference type="Proteomes" id="UP000669317">
    <property type="component" value="Unassembled WGS sequence"/>
</dbReference>
<reference evidence="6 7" key="1">
    <citation type="submission" date="2021-03" db="EMBL/GenBank/DDBJ databases">
        <title>Genome Sequence of Bradyrhizobium vignae strain ISRA400.</title>
        <authorList>
            <person name="Tisa L.S."/>
            <person name="Svistoonoff S."/>
            <person name="Hocher V."/>
            <person name="Fall S."/>
            <person name="Zaiya A."/>
            <person name="Naing D."/>
            <person name="Niang N."/>
            <person name="Diouf A."/>
            <person name="Dasylva M.C."/>
            <person name="Toure O."/>
            <person name="Gueye M."/>
            <person name="Gully D."/>
            <person name="Tisseyre P."/>
            <person name="Simpson S."/>
            <person name="Morris K."/>
            <person name="Thomas W.K."/>
        </authorList>
    </citation>
    <scope>NUCLEOTIDE SEQUENCE [LARGE SCALE GENOMIC DNA]</scope>
    <source>
        <strain evidence="6 7">ISRA400</strain>
    </source>
</reference>
<feature type="coiled-coil region" evidence="3">
    <location>
        <begin position="432"/>
        <end position="466"/>
    </location>
</feature>
<dbReference type="InterPro" id="IPR025827">
    <property type="entry name" value="Zn_ribbon_recom_dom"/>
</dbReference>
<dbReference type="Gene3D" id="3.40.50.1390">
    <property type="entry name" value="Resolvase, N-terminal catalytic domain"/>
    <property type="match status" value="1"/>
</dbReference>
<dbReference type="PROSITE" id="PS51737">
    <property type="entry name" value="RECOMBINASE_DNA_BIND"/>
    <property type="match status" value="1"/>
</dbReference>